<keyword evidence="2" id="KW-0648">Protein biosynthesis</keyword>
<reference evidence="4" key="1">
    <citation type="submission" date="2020-02" db="EMBL/GenBank/DDBJ databases">
        <authorList>
            <person name="Meier V. D."/>
        </authorList>
    </citation>
    <scope>NUCLEOTIDE SEQUENCE</scope>
    <source>
        <strain evidence="4">AVDCRST_MAG67</strain>
    </source>
</reference>
<dbReference type="EMBL" id="CADCVQ010000134">
    <property type="protein sequence ID" value="CAA9517800.1"/>
    <property type="molecule type" value="Genomic_DNA"/>
</dbReference>
<feature type="binding site" evidence="2">
    <location>
        <position position="162"/>
    </location>
    <ligand>
        <name>Fe cation</name>
        <dbReference type="ChEBI" id="CHEBI:24875"/>
    </ligand>
</feature>
<evidence type="ECO:0000256" key="3">
    <source>
        <dbReference type="SAM" id="MobiDB-lite"/>
    </source>
</evidence>
<dbReference type="PIRSF" id="PIRSF004749">
    <property type="entry name" value="Pep_def"/>
    <property type="match status" value="1"/>
</dbReference>
<sequence length="199" mass="22211">MAADEPAQNTAEEPEAPPPLDPEILERRRHAMQHVRMLGDPILKTKARAVERFDDELRDEVARMAILMNDALGIGLAAPQVGILHRVLVYRVEQDSPTIALVNPEIEWSSRDEEISEEGCLSLPLIHVDIERPVAVLVRARDEHGDEIVIEATGLEARVIQHEIDHLDGILILDRTSREQRKAAMRALREAEQAAANAA</sequence>
<dbReference type="HAMAP" id="MF_00163">
    <property type="entry name" value="Pep_deformylase"/>
    <property type="match status" value="1"/>
</dbReference>
<dbReference type="EC" id="3.5.1.88" evidence="2"/>
<dbReference type="SUPFAM" id="SSF56420">
    <property type="entry name" value="Peptide deformylase"/>
    <property type="match status" value="1"/>
</dbReference>
<accession>A0A6J4T9Y6</accession>
<dbReference type="AlphaFoldDB" id="A0A6J4T9Y6"/>
<protein>
    <recommendedName>
        <fullName evidence="2">Peptide deformylase</fullName>
        <shortName evidence="2">PDF</shortName>
        <ecNumber evidence="2">3.5.1.88</ecNumber>
    </recommendedName>
    <alternativeName>
        <fullName evidence="2">Polypeptide deformylase</fullName>
    </alternativeName>
</protein>
<dbReference type="Gene3D" id="3.90.45.10">
    <property type="entry name" value="Peptide deformylase"/>
    <property type="match status" value="1"/>
</dbReference>
<feature type="compositionally biased region" description="Low complexity" evidence="3">
    <location>
        <begin position="1"/>
        <end position="11"/>
    </location>
</feature>
<dbReference type="InterPro" id="IPR036821">
    <property type="entry name" value="Peptide_deformylase_sf"/>
</dbReference>
<keyword evidence="2" id="KW-0408">Iron</keyword>
<evidence type="ECO:0000256" key="1">
    <source>
        <dbReference type="ARBA" id="ARBA00010759"/>
    </source>
</evidence>
<dbReference type="GO" id="GO:0006412">
    <property type="term" value="P:translation"/>
    <property type="evidence" value="ECO:0007669"/>
    <property type="project" value="UniProtKB-UniRule"/>
</dbReference>
<dbReference type="NCBIfam" id="NF001159">
    <property type="entry name" value="PRK00150.1-3"/>
    <property type="match status" value="1"/>
</dbReference>
<gene>
    <name evidence="2" type="primary">def</name>
    <name evidence="4" type="ORF">AVDCRST_MAG67-3168</name>
</gene>
<feature type="active site" evidence="2">
    <location>
        <position position="163"/>
    </location>
</feature>
<evidence type="ECO:0000256" key="2">
    <source>
        <dbReference type="HAMAP-Rule" id="MF_00163"/>
    </source>
</evidence>
<name>A0A6J4T9Y6_9ACTN</name>
<keyword evidence="2" id="KW-0479">Metal-binding</keyword>
<dbReference type="PANTHER" id="PTHR10458">
    <property type="entry name" value="PEPTIDE DEFORMYLASE"/>
    <property type="match status" value="1"/>
</dbReference>
<feature type="binding site" evidence="2">
    <location>
        <position position="166"/>
    </location>
    <ligand>
        <name>Fe cation</name>
        <dbReference type="ChEBI" id="CHEBI:24875"/>
    </ligand>
</feature>
<dbReference type="Pfam" id="PF01327">
    <property type="entry name" value="Pep_deformylase"/>
    <property type="match status" value="1"/>
</dbReference>
<evidence type="ECO:0000313" key="4">
    <source>
        <dbReference type="EMBL" id="CAA9517800.1"/>
    </source>
</evidence>
<keyword evidence="2 4" id="KW-0378">Hydrolase</keyword>
<dbReference type="PRINTS" id="PR01576">
    <property type="entry name" value="PDEFORMYLASE"/>
</dbReference>
<feature type="region of interest" description="Disordered" evidence="3">
    <location>
        <begin position="1"/>
        <end position="22"/>
    </location>
</feature>
<dbReference type="NCBIfam" id="TIGR00079">
    <property type="entry name" value="pept_deformyl"/>
    <property type="match status" value="1"/>
</dbReference>
<dbReference type="GO" id="GO:0046872">
    <property type="term" value="F:metal ion binding"/>
    <property type="evidence" value="ECO:0007669"/>
    <property type="project" value="UniProtKB-KW"/>
</dbReference>
<comment type="catalytic activity">
    <reaction evidence="2">
        <text>N-terminal N-formyl-L-methionyl-[peptide] + H2O = N-terminal L-methionyl-[peptide] + formate</text>
        <dbReference type="Rhea" id="RHEA:24420"/>
        <dbReference type="Rhea" id="RHEA-COMP:10639"/>
        <dbReference type="Rhea" id="RHEA-COMP:10640"/>
        <dbReference type="ChEBI" id="CHEBI:15377"/>
        <dbReference type="ChEBI" id="CHEBI:15740"/>
        <dbReference type="ChEBI" id="CHEBI:49298"/>
        <dbReference type="ChEBI" id="CHEBI:64731"/>
        <dbReference type="EC" id="3.5.1.88"/>
    </reaction>
</comment>
<comment type="function">
    <text evidence="2">Removes the formyl group from the N-terminal Met of newly synthesized proteins. Requires at least a dipeptide for an efficient rate of reaction. N-terminal L-methionine is a prerequisite for activity but the enzyme has broad specificity at other positions.</text>
</comment>
<dbReference type="GO" id="GO:0042586">
    <property type="term" value="F:peptide deformylase activity"/>
    <property type="evidence" value="ECO:0007669"/>
    <property type="project" value="UniProtKB-UniRule"/>
</dbReference>
<proteinExistence type="inferred from homology"/>
<dbReference type="InterPro" id="IPR023635">
    <property type="entry name" value="Peptide_deformylase"/>
</dbReference>
<comment type="similarity">
    <text evidence="1 2">Belongs to the polypeptide deformylase family.</text>
</comment>
<organism evidence="4">
    <name type="scientific">uncultured Solirubrobacteraceae bacterium</name>
    <dbReference type="NCBI Taxonomy" id="1162706"/>
    <lineage>
        <taxon>Bacteria</taxon>
        <taxon>Bacillati</taxon>
        <taxon>Actinomycetota</taxon>
        <taxon>Thermoleophilia</taxon>
        <taxon>Solirubrobacterales</taxon>
        <taxon>Solirubrobacteraceae</taxon>
        <taxon>environmental samples</taxon>
    </lineage>
</organism>
<dbReference type="CDD" id="cd00487">
    <property type="entry name" value="Pep_deformylase"/>
    <property type="match status" value="1"/>
</dbReference>
<comment type="cofactor">
    <cofactor evidence="2">
        <name>Fe(2+)</name>
        <dbReference type="ChEBI" id="CHEBI:29033"/>
    </cofactor>
    <text evidence="2">Binds 1 Fe(2+) ion.</text>
</comment>
<dbReference type="PANTHER" id="PTHR10458:SF22">
    <property type="entry name" value="PEPTIDE DEFORMYLASE"/>
    <property type="match status" value="1"/>
</dbReference>
<feature type="binding site" evidence="2">
    <location>
        <position position="120"/>
    </location>
    <ligand>
        <name>Fe cation</name>
        <dbReference type="ChEBI" id="CHEBI:24875"/>
    </ligand>
</feature>